<name>A0A9C6X8Y8_FRAOC</name>
<accession>A0A9C6X8Y8</accession>
<dbReference type="Proteomes" id="UP000504606">
    <property type="component" value="Unplaced"/>
</dbReference>
<feature type="domain" description="Mutator-like transposase" evidence="1">
    <location>
        <begin position="9"/>
        <end position="232"/>
    </location>
</feature>
<protein>
    <submittedName>
        <fullName evidence="3">Uncharacterized protein LOC113210376</fullName>
    </submittedName>
</protein>
<keyword evidence="2" id="KW-1185">Reference proteome</keyword>
<proteinExistence type="predicted"/>
<evidence type="ECO:0000259" key="1">
    <source>
        <dbReference type="Pfam" id="PF20700"/>
    </source>
</evidence>
<dbReference type="OrthoDB" id="6624036at2759"/>
<dbReference type="GeneID" id="113210376"/>
<evidence type="ECO:0000313" key="2">
    <source>
        <dbReference type="Proteomes" id="UP000504606"/>
    </source>
</evidence>
<organism evidence="2 3">
    <name type="scientific">Frankliniella occidentalis</name>
    <name type="common">Western flower thrips</name>
    <name type="synonym">Euthrips occidentalis</name>
    <dbReference type="NCBI Taxonomy" id="133901"/>
    <lineage>
        <taxon>Eukaryota</taxon>
        <taxon>Metazoa</taxon>
        <taxon>Ecdysozoa</taxon>
        <taxon>Arthropoda</taxon>
        <taxon>Hexapoda</taxon>
        <taxon>Insecta</taxon>
        <taxon>Pterygota</taxon>
        <taxon>Neoptera</taxon>
        <taxon>Paraneoptera</taxon>
        <taxon>Thysanoptera</taxon>
        <taxon>Terebrantia</taxon>
        <taxon>Thripoidea</taxon>
        <taxon>Thripidae</taxon>
        <taxon>Frankliniella</taxon>
    </lineage>
</organism>
<dbReference type="RefSeq" id="XP_052131331.1">
    <property type="nucleotide sequence ID" value="XM_052275371.1"/>
</dbReference>
<dbReference type="KEGG" id="foc:113210376"/>
<dbReference type="AlphaFoldDB" id="A0A9C6X8Y8"/>
<dbReference type="InterPro" id="IPR049012">
    <property type="entry name" value="Mutator_transp_dom"/>
</dbReference>
<reference evidence="3" key="1">
    <citation type="submission" date="2025-08" db="UniProtKB">
        <authorList>
            <consortium name="RefSeq"/>
        </authorList>
    </citation>
    <scope>IDENTIFICATION</scope>
    <source>
        <tissue evidence="3">Whole organism</tissue>
    </source>
</reference>
<dbReference type="Pfam" id="PF20700">
    <property type="entry name" value="Mutator"/>
    <property type="match status" value="1"/>
</dbReference>
<gene>
    <name evidence="3" type="primary">LOC113210376</name>
</gene>
<evidence type="ECO:0000313" key="3">
    <source>
        <dbReference type="RefSeq" id="XP_052131331.1"/>
    </source>
</evidence>
<sequence>MRQIQSDRHPGGFGCSIMDSSFVKELRRGLRSTLVYKCRMCNKETTLDTDHSDDKSLSINTAVVAGAVNGGGGFANLDEIAAAIDMPCMSAPTYILHERKFGRKVQEALLKKMQEAGEEERRLAIEAGDVCEDGTPWIRVVADGMWCKRCYKNKYDALSGCASIVGYRTGKVLFYAVRNKFCQICTLARKRRRTPKRHQCFKDFEGASTKMETEIILEGFQASEKMHKVRYLDQLAPSSFPAMPPHHIPVCETSISQFESGSNIVPDKIKGTLSIPYHYLSIFRN</sequence>